<dbReference type="Proteomes" id="UP001500954">
    <property type="component" value="Unassembled WGS sequence"/>
</dbReference>
<evidence type="ECO:0000313" key="1">
    <source>
        <dbReference type="EMBL" id="GAA3567601.1"/>
    </source>
</evidence>
<proteinExistence type="predicted"/>
<protein>
    <submittedName>
        <fullName evidence="1">Uncharacterized protein</fullName>
    </submittedName>
</protein>
<sequence>MLSCIDNRIFAVQNLLIFLVDAFKDFVTFSLAQIARRCNLKIRYKTNEKKMRAL</sequence>
<gene>
    <name evidence="1" type="ORF">GCM10022395_17110</name>
</gene>
<evidence type="ECO:0000313" key="2">
    <source>
        <dbReference type="Proteomes" id="UP001500954"/>
    </source>
</evidence>
<dbReference type="EMBL" id="BAABCY010000040">
    <property type="protein sequence ID" value="GAA3567601.1"/>
    <property type="molecule type" value="Genomic_DNA"/>
</dbReference>
<comment type="caution">
    <text evidence="1">The sequence shown here is derived from an EMBL/GenBank/DDBJ whole genome shotgun (WGS) entry which is preliminary data.</text>
</comment>
<organism evidence="1 2">
    <name type="scientific">Snuella lapsa</name>
    <dbReference type="NCBI Taxonomy" id="870481"/>
    <lineage>
        <taxon>Bacteria</taxon>
        <taxon>Pseudomonadati</taxon>
        <taxon>Bacteroidota</taxon>
        <taxon>Flavobacteriia</taxon>
        <taxon>Flavobacteriales</taxon>
        <taxon>Flavobacteriaceae</taxon>
        <taxon>Snuella</taxon>
    </lineage>
</organism>
<keyword evidence="2" id="KW-1185">Reference proteome</keyword>
<reference evidence="2" key="1">
    <citation type="journal article" date="2019" name="Int. J. Syst. Evol. Microbiol.">
        <title>The Global Catalogue of Microorganisms (GCM) 10K type strain sequencing project: providing services to taxonomists for standard genome sequencing and annotation.</title>
        <authorList>
            <consortium name="The Broad Institute Genomics Platform"/>
            <consortium name="The Broad Institute Genome Sequencing Center for Infectious Disease"/>
            <person name="Wu L."/>
            <person name="Ma J."/>
        </authorList>
    </citation>
    <scope>NUCLEOTIDE SEQUENCE [LARGE SCALE GENOMIC DNA]</scope>
    <source>
        <strain evidence="2">JCM 17111</strain>
    </source>
</reference>
<accession>A0ABP6XJ10</accession>
<name>A0ABP6XJ10_9FLAO</name>